<evidence type="ECO:0008006" key="4">
    <source>
        <dbReference type="Google" id="ProtNLM"/>
    </source>
</evidence>
<proteinExistence type="inferred from homology"/>
<comment type="similarity">
    <text evidence="1">Belongs to the Iojap/RsfS family.</text>
</comment>
<gene>
    <name evidence="2" type="ORF">GCM10011503_13600</name>
</gene>
<evidence type="ECO:0000313" key="3">
    <source>
        <dbReference type="Proteomes" id="UP000628854"/>
    </source>
</evidence>
<keyword evidence="3" id="KW-1185">Reference proteome</keyword>
<dbReference type="PANTHER" id="PTHR21043:SF0">
    <property type="entry name" value="MITOCHONDRIAL ASSEMBLY OF RIBOSOMAL LARGE SUBUNIT PROTEIN 1"/>
    <property type="match status" value="1"/>
</dbReference>
<name>A0ABQ1JGM1_9PROT</name>
<dbReference type="PANTHER" id="PTHR21043">
    <property type="entry name" value="IOJAP SUPERFAMILY ORTHOLOG"/>
    <property type="match status" value="1"/>
</dbReference>
<accession>A0ABQ1JGM1</accession>
<dbReference type="Proteomes" id="UP000628854">
    <property type="component" value="Unassembled WGS sequence"/>
</dbReference>
<sequence length="90" mass="9828">MIDLQGKSSLADVMIIASGRSARHVASIADHLAQTVKDATGRPVKLEGLPNADWVLLDVGDIIVHLFRPEVRAFYNLEKIWSDDSAHGHA</sequence>
<organism evidence="2 3">
    <name type="scientific">Henriciella pelagia</name>
    <dbReference type="NCBI Taxonomy" id="1977912"/>
    <lineage>
        <taxon>Bacteria</taxon>
        <taxon>Pseudomonadati</taxon>
        <taxon>Pseudomonadota</taxon>
        <taxon>Alphaproteobacteria</taxon>
        <taxon>Hyphomonadales</taxon>
        <taxon>Hyphomonadaceae</taxon>
        <taxon>Henriciella</taxon>
    </lineage>
</organism>
<dbReference type="Pfam" id="PF02410">
    <property type="entry name" value="RsfS"/>
    <property type="match status" value="1"/>
</dbReference>
<dbReference type="SUPFAM" id="SSF81301">
    <property type="entry name" value="Nucleotidyltransferase"/>
    <property type="match status" value="1"/>
</dbReference>
<evidence type="ECO:0000256" key="1">
    <source>
        <dbReference type="ARBA" id="ARBA00010574"/>
    </source>
</evidence>
<dbReference type="InterPro" id="IPR004394">
    <property type="entry name" value="Iojap/RsfS/C7orf30"/>
</dbReference>
<comment type="caution">
    <text evidence="2">The sequence shown here is derived from an EMBL/GenBank/DDBJ whole genome shotgun (WGS) entry which is preliminary data.</text>
</comment>
<reference evidence="3" key="1">
    <citation type="journal article" date="2019" name="Int. J. Syst. Evol. Microbiol.">
        <title>The Global Catalogue of Microorganisms (GCM) 10K type strain sequencing project: providing services to taxonomists for standard genome sequencing and annotation.</title>
        <authorList>
            <consortium name="The Broad Institute Genomics Platform"/>
            <consortium name="The Broad Institute Genome Sequencing Center for Infectious Disease"/>
            <person name="Wu L."/>
            <person name="Ma J."/>
        </authorList>
    </citation>
    <scope>NUCLEOTIDE SEQUENCE [LARGE SCALE GENOMIC DNA]</scope>
    <source>
        <strain evidence="3">CGMCC 1.15928</strain>
    </source>
</reference>
<protein>
    <recommendedName>
        <fullName evidence="4">Ribosomal silencing factor RsfS</fullName>
    </recommendedName>
</protein>
<evidence type="ECO:0000313" key="2">
    <source>
        <dbReference type="EMBL" id="GGB66072.1"/>
    </source>
</evidence>
<dbReference type="InterPro" id="IPR043519">
    <property type="entry name" value="NT_sf"/>
</dbReference>
<dbReference type="EMBL" id="BMKF01000001">
    <property type="protein sequence ID" value="GGB66072.1"/>
    <property type="molecule type" value="Genomic_DNA"/>
</dbReference>
<dbReference type="NCBIfam" id="TIGR00090">
    <property type="entry name" value="rsfS_iojap_ybeB"/>
    <property type="match status" value="1"/>
</dbReference>
<dbReference type="Gene3D" id="3.30.460.10">
    <property type="entry name" value="Beta Polymerase, domain 2"/>
    <property type="match status" value="1"/>
</dbReference>